<sequence>MPRDLVVDPFCFRQFAESQASNDYVGTIFKQSIQEFEGIVNQYYKAEDLKDGYAPFCKHLFVENTFSDARVNVLPVSSENEHLVRTQYQARSEKELPVLQRFIPLELIGGQDKLPVAKYLDLILYSREQIRKENESMGKDAGDETAPWGIVSIKAQDVDYELPMNPITVMRNSLGKEHGGSGVPLDRDAYMESVNYWKDNVVIS</sequence>
<name>A0AAD2CG98_9STRA</name>
<dbReference type="EMBL" id="CAKOGP040000335">
    <property type="protein sequence ID" value="CAJ1934144.1"/>
    <property type="molecule type" value="Genomic_DNA"/>
</dbReference>
<dbReference type="PANTHER" id="PTHR38666">
    <property type="match status" value="1"/>
</dbReference>
<keyword evidence="2" id="KW-1185">Reference proteome</keyword>
<dbReference type="Proteomes" id="UP001295423">
    <property type="component" value="Unassembled WGS sequence"/>
</dbReference>
<dbReference type="InterPro" id="IPR021610">
    <property type="entry name" value="DUF3228"/>
</dbReference>
<dbReference type="Gene3D" id="3.30.2310.50">
    <property type="entry name" value="Protein of unknown function (DUF3228), domain 1"/>
    <property type="match status" value="2"/>
</dbReference>
<accession>A0AAD2CG98</accession>
<comment type="caution">
    <text evidence="1">The sequence shown here is derived from an EMBL/GenBank/DDBJ whole genome shotgun (WGS) entry which is preliminary data.</text>
</comment>
<dbReference type="PANTHER" id="PTHR38666:SF2">
    <property type="entry name" value="FLAGELLAR ASSOCIATED PROTEIN"/>
    <property type="match status" value="1"/>
</dbReference>
<evidence type="ECO:0000313" key="2">
    <source>
        <dbReference type="Proteomes" id="UP001295423"/>
    </source>
</evidence>
<evidence type="ECO:0008006" key="3">
    <source>
        <dbReference type="Google" id="ProtNLM"/>
    </source>
</evidence>
<proteinExistence type="predicted"/>
<reference evidence="1" key="1">
    <citation type="submission" date="2023-08" db="EMBL/GenBank/DDBJ databases">
        <authorList>
            <person name="Audoor S."/>
            <person name="Bilcke G."/>
        </authorList>
    </citation>
    <scope>NUCLEOTIDE SEQUENCE</scope>
</reference>
<protein>
    <recommendedName>
        <fullName evidence="3">Flagellar associated protein</fullName>
    </recommendedName>
</protein>
<gene>
    <name evidence="1" type="ORF">CYCCA115_LOCUS3609</name>
</gene>
<organism evidence="1 2">
    <name type="scientific">Cylindrotheca closterium</name>
    <dbReference type="NCBI Taxonomy" id="2856"/>
    <lineage>
        <taxon>Eukaryota</taxon>
        <taxon>Sar</taxon>
        <taxon>Stramenopiles</taxon>
        <taxon>Ochrophyta</taxon>
        <taxon>Bacillariophyta</taxon>
        <taxon>Bacillariophyceae</taxon>
        <taxon>Bacillariophycidae</taxon>
        <taxon>Bacillariales</taxon>
        <taxon>Bacillariaceae</taxon>
        <taxon>Cylindrotheca</taxon>
    </lineage>
</organism>
<evidence type="ECO:0000313" key="1">
    <source>
        <dbReference type="EMBL" id="CAJ1934144.1"/>
    </source>
</evidence>
<dbReference type="AlphaFoldDB" id="A0AAD2CG98"/>
<dbReference type="Pfam" id="PF11539">
    <property type="entry name" value="DUF3228"/>
    <property type="match status" value="1"/>
</dbReference>